<comment type="caution">
    <text evidence="2">The sequence shown here is derived from an EMBL/GenBank/DDBJ whole genome shotgun (WGS) entry which is preliminary data.</text>
</comment>
<organism evidence="2 3">
    <name type="scientific">Pseudanabaena galeata UHCC 0370</name>
    <dbReference type="NCBI Taxonomy" id="3110310"/>
    <lineage>
        <taxon>Bacteria</taxon>
        <taxon>Bacillati</taxon>
        <taxon>Cyanobacteriota</taxon>
        <taxon>Cyanophyceae</taxon>
        <taxon>Pseudanabaenales</taxon>
        <taxon>Pseudanabaenaceae</taxon>
        <taxon>Pseudanabaena</taxon>
    </lineage>
</organism>
<gene>
    <name evidence="2" type="ORF">VB774_08020</name>
</gene>
<dbReference type="InterPro" id="IPR011047">
    <property type="entry name" value="Quinoprotein_ADH-like_sf"/>
</dbReference>
<evidence type="ECO:0000313" key="2">
    <source>
        <dbReference type="EMBL" id="MEA5477564.1"/>
    </source>
</evidence>
<dbReference type="Proteomes" id="UP001301388">
    <property type="component" value="Unassembled WGS sequence"/>
</dbReference>
<accession>A0ABU5TH34</accession>
<keyword evidence="3" id="KW-1185">Reference proteome</keyword>
<protein>
    <submittedName>
        <fullName evidence="2">PQQ-binding-like beta-propeller repeat protein</fullName>
    </submittedName>
</protein>
<evidence type="ECO:0000259" key="1">
    <source>
        <dbReference type="Pfam" id="PF13360"/>
    </source>
</evidence>
<reference evidence="2 3" key="1">
    <citation type="submission" date="2023-12" db="EMBL/GenBank/DDBJ databases">
        <title>Baltic Sea Cyanobacteria.</title>
        <authorList>
            <person name="Delbaje E."/>
            <person name="Fewer D.P."/>
            <person name="Shishido T.K."/>
        </authorList>
    </citation>
    <scope>NUCLEOTIDE SEQUENCE [LARGE SCALE GENOMIC DNA]</scope>
    <source>
        <strain evidence="2 3">UHCC 0370</strain>
    </source>
</reference>
<dbReference type="InterPro" id="IPR002372">
    <property type="entry name" value="PQQ_rpt_dom"/>
</dbReference>
<dbReference type="InterPro" id="IPR015943">
    <property type="entry name" value="WD40/YVTN_repeat-like_dom_sf"/>
</dbReference>
<dbReference type="Gene3D" id="2.130.10.10">
    <property type="entry name" value="YVTN repeat-like/Quinoprotein amine dehydrogenase"/>
    <property type="match status" value="1"/>
</dbReference>
<dbReference type="Gene3D" id="2.40.10.480">
    <property type="match status" value="1"/>
</dbReference>
<dbReference type="EMBL" id="JAYGIE010000029">
    <property type="protein sequence ID" value="MEA5477564.1"/>
    <property type="molecule type" value="Genomic_DNA"/>
</dbReference>
<dbReference type="RefSeq" id="WP_323261158.1">
    <property type="nucleotide sequence ID" value="NZ_JAYGIE010000029.1"/>
</dbReference>
<dbReference type="SUPFAM" id="SSF50998">
    <property type="entry name" value="Quinoprotein alcohol dehydrogenase-like"/>
    <property type="match status" value="1"/>
</dbReference>
<feature type="domain" description="Pyrrolo-quinoline quinone repeat" evidence="1">
    <location>
        <begin position="181"/>
        <end position="305"/>
    </location>
</feature>
<dbReference type="InterPro" id="IPR018391">
    <property type="entry name" value="PQQ_b-propeller_rpt"/>
</dbReference>
<sequence length="446" mass="50027">MHVINSKFKLPDSRKLINFGKYFLISLLLLLGLHFVAYANNPEVIIQPEWTANLQASTQLITTGEHLFVIENPKYSEEPRDYSATLFAINTASGKVQWQQKLPPYQTLGSRQLILENGTIYASHDNGVLGFDPATGSPKISFKYVEDMGGGIRDRLMGIHQDIAIYGDSIAIDESGSSLAGYQTKVFGIDKDKTIWSYQLPKTNGLIGIQAINPLVQNGILLLPSFHDTTAGRIEQFTVMDVASGKVLWTWEAPQEPNGLWSAEVFGDTIYTSVFGNSNMKPSGRLRAIDLKTGKEKWSYVITGKVKAANEREILIWEPTRNSSGNFVVLDKETGRFLRRFTVTREYDREPSNLTWADGRVYIEDMEIKNVTLGFYGSADNNSWVSAFDDKTGKLVWRTPTLMNSHIYYPPVVSAIADKPEKKRLIFASNFLRTEGSSKVQSFIIP</sequence>
<name>A0ABU5TH34_9CYAN</name>
<dbReference type="PANTHER" id="PTHR34512">
    <property type="entry name" value="CELL SURFACE PROTEIN"/>
    <property type="match status" value="1"/>
</dbReference>
<dbReference type="Pfam" id="PF13360">
    <property type="entry name" value="PQQ_2"/>
    <property type="match status" value="1"/>
</dbReference>
<evidence type="ECO:0000313" key="3">
    <source>
        <dbReference type="Proteomes" id="UP001301388"/>
    </source>
</evidence>
<proteinExistence type="predicted"/>
<dbReference type="SMART" id="SM00564">
    <property type="entry name" value="PQQ"/>
    <property type="match status" value="5"/>
</dbReference>
<dbReference type="PANTHER" id="PTHR34512:SF30">
    <property type="entry name" value="OUTER MEMBRANE PROTEIN ASSEMBLY FACTOR BAMB"/>
    <property type="match status" value="1"/>
</dbReference>